<dbReference type="HOGENOM" id="CLU_1475337_0_0_1"/>
<sequence length="183" mass="20501">MIFDYLSVPETTSLPPFRFTDATVLPLWRGAYDVNDQLGPTPASISKPFFCSHSIRFSIRGAGTIYGVIIDYPYNEGPAEPLGQIMKLMENLVAANPVYEYYAFNKGTILNGLTGTYLLSYPWPDAQGYLPSTLHTEGTFRGREFGPSLDEQVGRVAVPADRPFGSKDNRDRIDIWDFALIYQ</sequence>
<dbReference type="AlphaFoldDB" id="A0A0C3BYW2"/>
<protein>
    <submittedName>
        <fullName evidence="1">Uncharacterized protein</fullName>
    </submittedName>
</protein>
<gene>
    <name evidence="1" type="ORF">M413DRAFT_448970</name>
</gene>
<proteinExistence type="predicted"/>
<reference evidence="1 2" key="1">
    <citation type="submission" date="2014-04" db="EMBL/GenBank/DDBJ databases">
        <authorList>
            <consortium name="DOE Joint Genome Institute"/>
            <person name="Kuo A."/>
            <person name="Gay G."/>
            <person name="Dore J."/>
            <person name="Kohler A."/>
            <person name="Nagy L.G."/>
            <person name="Floudas D."/>
            <person name="Copeland A."/>
            <person name="Barry K.W."/>
            <person name="Cichocki N."/>
            <person name="Veneault-Fourrey C."/>
            <person name="LaButti K."/>
            <person name="Lindquist E.A."/>
            <person name="Lipzen A."/>
            <person name="Lundell T."/>
            <person name="Morin E."/>
            <person name="Murat C."/>
            <person name="Sun H."/>
            <person name="Tunlid A."/>
            <person name="Henrissat B."/>
            <person name="Grigoriev I.V."/>
            <person name="Hibbett D.S."/>
            <person name="Martin F."/>
            <person name="Nordberg H.P."/>
            <person name="Cantor M.N."/>
            <person name="Hua S.X."/>
        </authorList>
    </citation>
    <scope>NUCLEOTIDE SEQUENCE [LARGE SCALE GENOMIC DNA]</scope>
    <source>
        <strain evidence="2">h7</strain>
    </source>
</reference>
<accession>A0A0C3BYW2</accession>
<dbReference type="EMBL" id="KN831803">
    <property type="protein sequence ID" value="KIM36611.1"/>
    <property type="molecule type" value="Genomic_DNA"/>
</dbReference>
<reference evidence="2" key="2">
    <citation type="submission" date="2015-01" db="EMBL/GenBank/DDBJ databases">
        <title>Evolutionary Origins and Diversification of the Mycorrhizal Mutualists.</title>
        <authorList>
            <consortium name="DOE Joint Genome Institute"/>
            <consortium name="Mycorrhizal Genomics Consortium"/>
            <person name="Kohler A."/>
            <person name="Kuo A."/>
            <person name="Nagy L.G."/>
            <person name="Floudas D."/>
            <person name="Copeland A."/>
            <person name="Barry K.W."/>
            <person name="Cichocki N."/>
            <person name="Veneault-Fourrey C."/>
            <person name="LaButti K."/>
            <person name="Lindquist E.A."/>
            <person name="Lipzen A."/>
            <person name="Lundell T."/>
            <person name="Morin E."/>
            <person name="Murat C."/>
            <person name="Riley R."/>
            <person name="Ohm R."/>
            <person name="Sun H."/>
            <person name="Tunlid A."/>
            <person name="Henrissat B."/>
            <person name="Grigoriev I.V."/>
            <person name="Hibbett D.S."/>
            <person name="Martin F."/>
        </authorList>
    </citation>
    <scope>NUCLEOTIDE SEQUENCE [LARGE SCALE GENOMIC DNA]</scope>
    <source>
        <strain evidence="2">h7</strain>
    </source>
</reference>
<evidence type="ECO:0000313" key="1">
    <source>
        <dbReference type="EMBL" id="KIM36611.1"/>
    </source>
</evidence>
<name>A0A0C3BYW2_HEBCY</name>
<dbReference type="Proteomes" id="UP000053424">
    <property type="component" value="Unassembled WGS sequence"/>
</dbReference>
<keyword evidence="2" id="KW-1185">Reference proteome</keyword>
<organism evidence="1 2">
    <name type="scientific">Hebeloma cylindrosporum</name>
    <dbReference type="NCBI Taxonomy" id="76867"/>
    <lineage>
        <taxon>Eukaryota</taxon>
        <taxon>Fungi</taxon>
        <taxon>Dikarya</taxon>
        <taxon>Basidiomycota</taxon>
        <taxon>Agaricomycotina</taxon>
        <taxon>Agaricomycetes</taxon>
        <taxon>Agaricomycetidae</taxon>
        <taxon>Agaricales</taxon>
        <taxon>Agaricineae</taxon>
        <taxon>Hymenogastraceae</taxon>
        <taxon>Hebeloma</taxon>
    </lineage>
</organism>
<evidence type="ECO:0000313" key="2">
    <source>
        <dbReference type="Proteomes" id="UP000053424"/>
    </source>
</evidence>